<keyword evidence="5 8" id="KW-0812">Transmembrane</keyword>
<dbReference type="Pfam" id="PF01032">
    <property type="entry name" value="FecCD"/>
    <property type="match status" value="1"/>
</dbReference>
<keyword evidence="11" id="KW-1185">Reference proteome</keyword>
<comment type="subcellular location">
    <subcellularLocation>
        <location evidence="1">Cell membrane</location>
        <topology evidence="1">Multi-pass membrane protein</topology>
    </subcellularLocation>
</comment>
<feature type="chain" id="PRO_5011718831" evidence="9">
    <location>
        <begin position="25"/>
        <end position="318"/>
    </location>
</feature>
<comment type="similarity">
    <text evidence="2">Belongs to the binding-protein-dependent transport system permease family. FecCD subfamily.</text>
</comment>
<feature type="transmembrane region" description="Helical" evidence="8">
    <location>
        <begin position="224"/>
        <end position="250"/>
    </location>
</feature>
<dbReference type="SUPFAM" id="SSF81345">
    <property type="entry name" value="ABC transporter involved in vitamin B12 uptake, BtuC"/>
    <property type="match status" value="1"/>
</dbReference>
<protein>
    <submittedName>
        <fullName evidence="10">Iron complex transport system permease protein</fullName>
    </submittedName>
</protein>
<dbReference type="AlphaFoldDB" id="A0A1G9I5D5"/>
<dbReference type="InterPro" id="IPR000522">
    <property type="entry name" value="ABC_transptr_permease_BtuC"/>
</dbReference>
<dbReference type="CDD" id="cd06550">
    <property type="entry name" value="TM_ABC_iron-siderophores_like"/>
    <property type="match status" value="1"/>
</dbReference>
<dbReference type="GO" id="GO:0033214">
    <property type="term" value="P:siderophore-iron import into cell"/>
    <property type="evidence" value="ECO:0007669"/>
    <property type="project" value="TreeGrafter"/>
</dbReference>
<evidence type="ECO:0000256" key="7">
    <source>
        <dbReference type="ARBA" id="ARBA00023136"/>
    </source>
</evidence>
<feature type="transmembrane region" description="Helical" evidence="8">
    <location>
        <begin position="183"/>
        <end position="203"/>
    </location>
</feature>
<sequence>MTARPLAAGLVLALLVLASLGLGAAQIGPGAAAGEGWTTLVLMESRLPRTLAVLLTGAALAVAGVVIQSLVRNRFVGPDTAGTGESAALGLLAITLLAPGAPIWVKMVVASLSAMAGTALFLQIVRRLPVREVMLVPIAGLVLSGIIGAVVTWIAWEADLLQFVGTWLMSGEFSGVIAGRYELLWIAGAAAGLAWFAADRFAILSLGDQVATGLGLSTRGVMRLGMVVVSVVSAMVVTTVGMIPFVGLVVPNIVARVMGDNLRASIPVVAAGGAGLLLACDLVGRIVRHPYEIPVGTILGVVGSVIFLWLLYRPAVRG</sequence>
<dbReference type="EMBL" id="FNGE01000007">
    <property type="protein sequence ID" value="SDL20458.1"/>
    <property type="molecule type" value="Genomic_DNA"/>
</dbReference>
<dbReference type="PANTHER" id="PTHR30472">
    <property type="entry name" value="FERRIC ENTEROBACTIN TRANSPORT SYSTEM PERMEASE PROTEIN"/>
    <property type="match status" value="1"/>
</dbReference>
<proteinExistence type="inferred from homology"/>
<name>A0A1G9I5D5_9RHOB</name>
<evidence type="ECO:0000256" key="5">
    <source>
        <dbReference type="ARBA" id="ARBA00022692"/>
    </source>
</evidence>
<dbReference type="Gene3D" id="1.10.3470.10">
    <property type="entry name" value="ABC transporter involved in vitamin B12 uptake, BtuC"/>
    <property type="match status" value="1"/>
</dbReference>
<dbReference type="Proteomes" id="UP000199555">
    <property type="component" value="Unassembled WGS sequence"/>
</dbReference>
<dbReference type="GO" id="GO:0005886">
    <property type="term" value="C:plasma membrane"/>
    <property type="evidence" value="ECO:0007669"/>
    <property type="project" value="UniProtKB-SubCell"/>
</dbReference>
<reference evidence="11" key="1">
    <citation type="submission" date="2016-10" db="EMBL/GenBank/DDBJ databases">
        <authorList>
            <person name="Varghese N."/>
            <person name="Submissions S."/>
        </authorList>
    </citation>
    <scope>NUCLEOTIDE SEQUENCE [LARGE SCALE GENOMIC DNA]</scope>
    <source>
        <strain evidence="11">CGMCC 1.7655</strain>
    </source>
</reference>
<keyword evidence="7 8" id="KW-0472">Membrane</keyword>
<evidence type="ECO:0000256" key="6">
    <source>
        <dbReference type="ARBA" id="ARBA00022989"/>
    </source>
</evidence>
<feature type="transmembrane region" description="Helical" evidence="8">
    <location>
        <begin position="79"/>
        <end position="97"/>
    </location>
</feature>
<evidence type="ECO:0000256" key="1">
    <source>
        <dbReference type="ARBA" id="ARBA00004651"/>
    </source>
</evidence>
<evidence type="ECO:0000313" key="11">
    <source>
        <dbReference type="Proteomes" id="UP000199555"/>
    </source>
</evidence>
<evidence type="ECO:0000256" key="3">
    <source>
        <dbReference type="ARBA" id="ARBA00022448"/>
    </source>
</evidence>
<dbReference type="InterPro" id="IPR037294">
    <property type="entry name" value="ABC_BtuC-like"/>
</dbReference>
<evidence type="ECO:0000256" key="8">
    <source>
        <dbReference type="SAM" id="Phobius"/>
    </source>
</evidence>
<keyword evidence="6 8" id="KW-1133">Transmembrane helix</keyword>
<feature type="signal peptide" evidence="9">
    <location>
        <begin position="1"/>
        <end position="24"/>
    </location>
</feature>
<feature type="transmembrane region" description="Helical" evidence="8">
    <location>
        <begin position="49"/>
        <end position="67"/>
    </location>
</feature>
<feature type="transmembrane region" description="Helical" evidence="8">
    <location>
        <begin position="103"/>
        <end position="122"/>
    </location>
</feature>
<accession>A0A1G9I5D5</accession>
<keyword evidence="3" id="KW-0813">Transport</keyword>
<feature type="transmembrane region" description="Helical" evidence="8">
    <location>
        <begin position="291"/>
        <end position="312"/>
    </location>
</feature>
<keyword evidence="4" id="KW-1003">Cell membrane</keyword>
<dbReference type="OrthoDB" id="9811975at2"/>
<evidence type="ECO:0000256" key="9">
    <source>
        <dbReference type="SAM" id="SignalP"/>
    </source>
</evidence>
<dbReference type="GO" id="GO:0022857">
    <property type="term" value="F:transmembrane transporter activity"/>
    <property type="evidence" value="ECO:0007669"/>
    <property type="project" value="InterPro"/>
</dbReference>
<organism evidence="10 11">
    <name type="scientific">Paracoccus chinensis</name>
    <dbReference type="NCBI Taxonomy" id="525640"/>
    <lineage>
        <taxon>Bacteria</taxon>
        <taxon>Pseudomonadati</taxon>
        <taxon>Pseudomonadota</taxon>
        <taxon>Alphaproteobacteria</taxon>
        <taxon>Rhodobacterales</taxon>
        <taxon>Paracoccaceae</taxon>
        <taxon>Paracoccus</taxon>
    </lineage>
</organism>
<evidence type="ECO:0000313" key="10">
    <source>
        <dbReference type="EMBL" id="SDL20458.1"/>
    </source>
</evidence>
<feature type="transmembrane region" description="Helical" evidence="8">
    <location>
        <begin position="134"/>
        <end position="156"/>
    </location>
</feature>
<keyword evidence="9" id="KW-0732">Signal</keyword>
<dbReference type="PANTHER" id="PTHR30472:SF27">
    <property type="entry name" value="PETROBACTIN IMPORT SYSTEM PERMEASE PROTEIN YCLN"/>
    <property type="match status" value="1"/>
</dbReference>
<dbReference type="RefSeq" id="WP_090755132.1">
    <property type="nucleotide sequence ID" value="NZ_FNGE01000007.1"/>
</dbReference>
<gene>
    <name evidence="10" type="ORF">SAMN04487971_107152</name>
</gene>
<dbReference type="STRING" id="525640.SAMN04487971_107152"/>
<evidence type="ECO:0000256" key="4">
    <source>
        <dbReference type="ARBA" id="ARBA00022475"/>
    </source>
</evidence>
<feature type="transmembrane region" description="Helical" evidence="8">
    <location>
        <begin position="262"/>
        <end position="284"/>
    </location>
</feature>
<evidence type="ECO:0000256" key="2">
    <source>
        <dbReference type="ARBA" id="ARBA00007935"/>
    </source>
</evidence>